<evidence type="ECO:0000256" key="2">
    <source>
        <dbReference type="HAMAP-Rule" id="MF_00055"/>
    </source>
</evidence>
<dbReference type="HAMAP" id="MF_00055">
    <property type="entry name" value="MEMO1"/>
    <property type="match status" value="1"/>
</dbReference>
<dbReference type="CDD" id="cd07361">
    <property type="entry name" value="MEMO_like"/>
    <property type="match status" value="1"/>
</dbReference>
<comment type="similarity">
    <text evidence="1 2">Belongs to the MEMO1 family.</text>
</comment>
<dbReference type="EMBL" id="DSJT01000021">
    <property type="protein sequence ID" value="HEF87346.1"/>
    <property type="molecule type" value="Genomic_DNA"/>
</dbReference>
<reference evidence="3" key="1">
    <citation type="journal article" date="2020" name="mSystems">
        <title>Genome- and Community-Level Interaction Insights into Carbon Utilization and Element Cycling Functions of Hydrothermarchaeota in Hydrothermal Sediment.</title>
        <authorList>
            <person name="Zhou Z."/>
            <person name="Liu Y."/>
            <person name="Xu W."/>
            <person name="Pan J."/>
            <person name="Luo Z.H."/>
            <person name="Li M."/>
        </authorList>
    </citation>
    <scope>NUCLEOTIDE SEQUENCE [LARGE SCALE GENOMIC DNA]</scope>
    <source>
        <strain evidence="3">SpSt-23</strain>
    </source>
</reference>
<dbReference type="Pfam" id="PF01875">
    <property type="entry name" value="Memo"/>
    <property type="match status" value="1"/>
</dbReference>
<sequence>MKRRRPAVAGYFYPDDKRELEALIKWSFTHEIGPGKLPEISPSRRLETVGYVAPHAGYVYSGPVAAHTYYQMALDGVPETVVVIGTNHTGYGALVSIYPGGVWETPLGLLEVDSELAKTLADKSSIAELDEYAHLEEHSVEVQLPFIQYIYGGRVRILPVVMGLHTPDVAKDVAKSLLEAVISLKRDIIIVASSDFNHYDPHSVTVRKDKEAISMILSLDPAGFYNTLLREDVSVCGPGGIMVLIEYAKLKGGGSARAELLKYATSGDVSGDKSHVVGYASIRFSTH</sequence>
<name>A0A7C2FZ87_9CREN</name>
<dbReference type="PANTHER" id="PTHR11060">
    <property type="entry name" value="PROTEIN MEMO1"/>
    <property type="match status" value="1"/>
</dbReference>
<dbReference type="Gene3D" id="3.40.830.10">
    <property type="entry name" value="LigB-like"/>
    <property type="match status" value="1"/>
</dbReference>
<organism evidence="3">
    <name type="scientific">Thermosphaera aggregans</name>
    <dbReference type="NCBI Taxonomy" id="54254"/>
    <lineage>
        <taxon>Archaea</taxon>
        <taxon>Thermoproteota</taxon>
        <taxon>Thermoprotei</taxon>
        <taxon>Desulfurococcales</taxon>
        <taxon>Desulfurococcaceae</taxon>
        <taxon>Thermosphaera</taxon>
    </lineage>
</organism>
<dbReference type="NCBIfam" id="TIGR04336">
    <property type="entry name" value="AmmeMemoSam_B"/>
    <property type="match status" value="1"/>
</dbReference>
<dbReference type="PANTHER" id="PTHR11060:SF0">
    <property type="entry name" value="PROTEIN MEMO1"/>
    <property type="match status" value="1"/>
</dbReference>
<protein>
    <recommendedName>
        <fullName evidence="2">MEMO1 family protein ENP55_03465</fullName>
    </recommendedName>
</protein>
<accession>A0A7C2FZ87</accession>
<proteinExistence type="inferred from homology"/>
<evidence type="ECO:0000256" key="1">
    <source>
        <dbReference type="ARBA" id="ARBA00006315"/>
    </source>
</evidence>
<gene>
    <name evidence="3" type="primary">amrB</name>
    <name evidence="3" type="ORF">ENP55_03465</name>
</gene>
<dbReference type="InterPro" id="IPR002737">
    <property type="entry name" value="MEMO1_fam"/>
</dbReference>
<evidence type="ECO:0000313" key="3">
    <source>
        <dbReference type="EMBL" id="HEF87346.1"/>
    </source>
</evidence>
<dbReference type="AlphaFoldDB" id="A0A7C2FZ87"/>
<comment type="caution">
    <text evidence="3">The sequence shown here is derived from an EMBL/GenBank/DDBJ whole genome shotgun (WGS) entry which is preliminary data.</text>
</comment>
<dbReference type="NCBIfam" id="NF001987">
    <property type="entry name" value="PRK00782.1"/>
    <property type="match status" value="1"/>
</dbReference>